<feature type="binding site" evidence="2">
    <location>
        <position position="93"/>
    </location>
    <ligand>
        <name>7-chloro-L-tryptophan</name>
        <dbReference type="ChEBI" id="CHEBI:58713"/>
    </ligand>
</feature>
<dbReference type="SUPFAM" id="SSF51905">
    <property type="entry name" value="FAD/NAD(P)-binding domain"/>
    <property type="match status" value="1"/>
</dbReference>
<dbReference type="PANTHER" id="PTHR43747:SF4">
    <property type="entry name" value="FLAVIN-DEPENDENT TRYPTOPHAN HALOGENASE"/>
    <property type="match status" value="1"/>
</dbReference>
<keyword evidence="2" id="KW-0285">Flavoprotein</keyword>
<accession>A0A4U1B3M8</accession>
<dbReference type="EMBL" id="SWDB01000028">
    <property type="protein sequence ID" value="TKB44551.1"/>
    <property type="molecule type" value="Genomic_DNA"/>
</dbReference>
<comment type="caution">
    <text evidence="3">The sequence shown here is derived from an EMBL/GenBank/DDBJ whole genome shotgun (WGS) entry which is preliminary data.</text>
</comment>
<feature type="binding site" evidence="2">
    <location>
        <position position="364"/>
    </location>
    <ligand>
        <name>L-tryptophan</name>
        <dbReference type="ChEBI" id="CHEBI:57912"/>
    </ligand>
</feature>
<dbReference type="InterPro" id="IPR033856">
    <property type="entry name" value="Trp_halogen"/>
</dbReference>
<evidence type="ECO:0000313" key="4">
    <source>
        <dbReference type="Proteomes" id="UP000307999"/>
    </source>
</evidence>
<gene>
    <name evidence="3" type="ORF">E8M12_11735</name>
</gene>
<dbReference type="InterPro" id="IPR050816">
    <property type="entry name" value="Flavin-dep_Halogenase_NPB"/>
</dbReference>
<feature type="active site" evidence="1">
    <location>
        <position position="93"/>
    </location>
</feature>
<dbReference type="InterPro" id="IPR036188">
    <property type="entry name" value="FAD/NAD-bd_sf"/>
</dbReference>
<proteinExistence type="predicted"/>
<keyword evidence="2" id="KW-0274">FAD</keyword>
<dbReference type="Pfam" id="PF04820">
    <property type="entry name" value="Trp_halogenase"/>
    <property type="match status" value="1"/>
</dbReference>
<dbReference type="GO" id="GO:0000166">
    <property type="term" value="F:nucleotide binding"/>
    <property type="evidence" value="ECO:0007669"/>
    <property type="project" value="UniProtKB-KW"/>
</dbReference>
<feature type="binding site" evidence="2">
    <location>
        <position position="355"/>
    </location>
    <ligand>
        <name>FAD</name>
        <dbReference type="ChEBI" id="CHEBI:57692"/>
    </ligand>
</feature>
<evidence type="ECO:0000256" key="2">
    <source>
        <dbReference type="PIRSR" id="PIRSR011396-2"/>
    </source>
</evidence>
<organism evidence="3 4">
    <name type="scientific">Thalassotalea mangrovi</name>
    <dbReference type="NCBI Taxonomy" id="2572245"/>
    <lineage>
        <taxon>Bacteria</taxon>
        <taxon>Pseudomonadati</taxon>
        <taxon>Pseudomonadota</taxon>
        <taxon>Gammaproteobacteria</taxon>
        <taxon>Alteromonadales</taxon>
        <taxon>Colwelliaceae</taxon>
        <taxon>Thalassotalea</taxon>
    </lineage>
</organism>
<dbReference type="InterPro" id="IPR006905">
    <property type="entry name" value="Flavin_halogenase"/>
</dbReference>
<dbReference type="Gene3D" id="3.50.50.60">
    <property type="entry name" value="FAD/NAD(P)-binding domain"/>
    <property type="match status" value="1"/>
</dbReference>
<dbReference type="GO" id="GO:0004497">
    <property type="term" value="F:monooxygenase activity"/>
    <property type="evidence" value="ECO:0007669"/>
    <property type="project" value="InterPro"/>
</dbReference>
<dbReference type="RefSeq" id="WP_136736333.1">
    <property type="nucleotide sequence ID" value="NZ_SWDB01000028.1"/>
</dbReference>
<evidence type="ECO:0000313" key="3">
    <source>
        <dbReference type="EMBL" id="TKB44551.1"/>
    </source>
</evidence>
<keyword evidence="4" id="KW-1185">Reference proteome</keyword>
<dbReference type="PANTHER" id="PTHR43747">
    <property type="entry name" value="FAD-BINDING PROTEIN"/>
    <property type="match status" value="1"/>
</dbReference>
<name>A0A4U1B3M8_9GAMM</name>
<protein>
    <submittedName>
        <fullName evidence="3">Tryptophan 7-halogenase</fullName>
    </submittedName>
</protein>
<evidence type="ECO:0000256" key="1">
    <source>
        <dbReference type="PIRSR" id="PIRSR011396-1"/>
    </source>
</evidence>
<dbReference type="PIRSF" id="PIRSF011396">
    <property type="entry name" value="Trp_halogenase"/>
    <property type="match status" value="1"/>
</dbReference>
<dbReference type="OrthoDB" id="7178350at2"/>
<keyword evidence="2" id="KW-0547">Nucleotide-binding</keyword>
<dbReference type="Proteomes" id="UP000307999">
    <property type="component" value="Unassembled WGS sequence"/>
</dbReference>
<feature type="binding site" evidence="2">
    <location>
        <position position="204"/>
    </location>
    <ligand>
        <name>FAD</name>
        <dbReference type="ChEBI" id="CHEBI:57692"/>
    </ligand>
</feature>
<feature type="binding site" evidence="2">
    <location>
        <begin position="24"/>
        <end position="27"/>
    </location>
    <ligand>
        <name>FAD</name>
        <dbReference type="ChEBI" id="CHEBI:57692"/>
    </ligand>
</feature>
<dbReference type="AlphaFoldDB" id="A0A4U1B3M8"/>
<sequence length="530" mass="60502">MNNIAPNDRENRQRPIQRVLIVGGGTAGWLTANHLASQLKPSPDKGVEIILVDSEHIPAIGVGEGTVPMLRHSLQAFGIDEGRLIQECDATFKQGIKFIDWLDTPPFGQSSHYHHLFDYPLISEIPDLTAYWLQLPVDKRPAYTDFVAFQGQVCDKGLAPKHITSAQYQGHCQYAYHLDAAKFTRLLQQHATEHFGVTLIKANVSDVTLDPQGDIAAVVTDCAGAINADLFVDCSGFNAILLEKALGVGFIRKNQSLFVDKALAVQVPYQDAEQPIPSFTKATAKSAGWVWDIGLTTRRGCGYVYSSAHLSESLAEQDFRNYLGDTKEDYEIRQIDMNVGYRQTFWHKNCVAIGLSQGFVEPLEATGLLLFDVTAKMLAQQFPSHRALMPLVAEQFNQNVRHSWERVIDFIKLHYFLSRRDDSDFWHDNRQWSGLSPVLQERLQRWQWQLPSAYDFASGYEIFNLENYLYVLYGMEFCTDLSQSQYRYNEQQRVAQLQHQLQQHRQQLLKQLPEHRQLLAKIRQFGLQRQ</sequence>
<reference evidence="3 4" key="1">
    <citation type="submission" date="2019-04" db="EMBL/GenBank/DDBJ databases">
        <title>Thalassotalea guangxiensis sp. nov., isolated from sediment of the coastal wetland.</title>
        <authorList>
            <person name="Zheng S."/>
            <person name="Zhang D."/>
        </authorList>
    </citation>
    <scope>NUCLEOTIDE SEQUENCE [LARGE SCALE GENOMIC DNA]</scope>
    <source>
        <strain evidence="3 4">ZS-4</strain>
    </source>
</reference>